<accession>A0A134AJ20</accession>
<evidence type="ECO:0000313" key="2">
    <source>
        <dbReference type="EMBL" id="KXB67722.1"/>
    </source>
</evidence>
<dbReference type="EMBL" id="LSDD01000061">
    <property type="protein sequence ID" value="KXB67722.1"/>
    <property type="molecule type" value="Genomic_DNA"/>
</dbReference>
<proteinExistence type="predicted"/>
<dbReference type="RefSeq" id="WP_060917735.1">
    <property type="nucleotide sequence ID" value="NZ_CAUQTG010000040.1"/>
</dbReference>
<reference evidence="1 4" key="3">
    <citation type="submission" date="2019-07" db="EMBL/GenBank/DDBJ databases">
        <title>Complete Genome Sequence of Leptotrichia wadei Strain JMUB3934.</title>
        <authorList>
            <person name="Watanabe S."/>
            <person name="Cui L."/>
        </authorList>
    </citation>
    <scope>NUCLEOTIDE SEQUENCE [LARGE SCALE GENOMIC DNA]</scope>
    <source>
        <strain evidence="1 4">JMUB3934</strain>
    </source>
</reference>
<organism evidence="2 3">
    <name type="scientific">Leptotrichia wadei</name>
    <dbReference type="NCBI Taxonomy" id="157687"/>
    <lineage>
        <taxon>Bacteria</taxon>
        <taxon>Fusobacteriati</taxon>
        <taxon>Fusobacteriota</taxon>
        <taxon>Fusobacteriia</taxon>
        <taxon>Fusobacteriales</taxon>
        <taxon>Leptotrichiaceae</taxon>
        <taxon>Leptotrichia</taxon>
    </lineage>
</organism>
<evidence type="ECO:0000313" key="4">
    <source>
        <dbReference type="Proteomes" id="UP000321501"/>
    </source>
</evidence>
<evidence type="ECO:0000313" key="1">
    <source>
        <dbReference type="EMBL" id="BBM49257.1"/>
    </source>
</evidence>
<dbReference type="OrthoDB" id="9770043at2"/>
<protein>
    <submittedName>
        <fullName evidence="1">S-GDH family dehydrogenase, PQQ-dependent</fullName>
    </submittedName>
</protein>
<dbReference type="Proteomes" id="UP000321501">
    <property type="component" value="Chromosome"/>
</dbReference>
<dbReference type="STRING" id="157687.HMPREF3180_00908"/>
<dbReference type="PATRIC" id="fig|157687.3.peg.907"/>
<name>A0A134AJ20_9FUSO</name>
<reference evidence="3" key="2">
    <citation type="submission" date="2016-01" db="EMBL/GenBank/DDBJ databases">
        <authorList>
            <person name="Mitreva M."/>
            <person name="Pepin K.H."/>
            <person name="Mihindukulasuriya K.A."/>
            <person name="Fulton R."/>
            <person name="Fronick C."/>
            <person name="O'Laughlin M."/>
            <person name="Miner T."/>
            <person name="Herter B."/>
            <person name="Rosa B.A."/>
            <person name="Cordes M."/>
            <person name="Tomlinson C."/>
            <person name="Wollam A."/>
            <person name="Palsikar V.B."/>
            <person name="Mardis E.R."/>
            <person name="Wilson R.K."/>
        </authorList>
    </citation>
    <scope>NUCLEOTIDE SEQUENCE [LARGE SCALE GENOMIC DNA]</scope>
    <source>
        <strain evidence="3">KA00185</strain>
    </source>
</reference>
<keyword evidence="3" id="KW-1185">Reference proteome</keyword>
<dbReference type="Proteomes" id="UP000070483">
    <property type="component" value="Unassembled WGS sequence"/>
</dbReference>
<dbReference type="AlphaFoldDB" id="A0A134AJ20"/>
<gene>
    <name evidence="2" type="ORF">HMPREF3180_00908</name>
    <name evidence="1" type="ORF">JMUB3934_0552</name>
</gene>
<sequence>MIICICKRWENKGLTKFIANNFIRNRALYIVSLNADGKNIQRDVIKYFKTNNRYRIVLVSPDKKNYIATDITGNIIGADGKSPTEIARIYYSF</sequence>
<evidence type="ECO:0000313" key="3">
    <source>
        <dbReference type="Proteomes" id="UP000070483"/>
    </source>
</evidence>
<reference evidence="2" key="1">
    <citation type="submission" date="2016-01" db="EMBL/GenBank/DDBJ databases">
        <authorList>
            <person name="Oliw E.H."/>
        </authorList>
    </citation>
    <scope>NUCLEOTIDE SEQUENCE [LARGE SCALE GENOMIC DNA]</scope>
    <source>
        <strain evidence="2">KA00185</strain>
    </source>
</reference>
<dbReference type="EMBL" id="AP019835">
    <property type="protein sequence ID" value="BBM49257.1"/>
    <property type="molecule type" value="Genomic_DNA"/>
</dbReference>